<sequence length="90" mass="10417">MSNSVDFYIPYFTSSKENIYEYQSITILWYKFDTDKEIIIGNIIVGSQSVFLVFAHKNKNSMDYPHASIAASGYSRHFCKTDLQKRTKSS</sequence>
<keyword evidence="1" id="KW-0472">Membrane</keyword>
<comment type="caution">
    <text evidence="2">The sequence shown here is derived from an EMBL/GenBank/DDBJ whole genome shotgun (WGS) entry which is preliminary data.</text>
</comment>
<keyword evidence="1" id="KW-1133">Transmembrane helix</keyword>
<dbReference type="AlphaFoldDB" id="A0A5J4S7W8"/>
<gene>
    <name evidence="2" type="ORF">EZS27_010027</name>
</gene>
<evidence type="ECO:0000313" key="2">
    <source>
        <dbReference type="EMBL" id="KAA6342229.1"/>
    </source>
</evidence>
<reference evidence="2" key="1">
    <citation type="submission" date="2019-03" db="EMBL/GenBank/DDBJ databases">
        <title>Single cell metagenomics reveals metabolic interactions within the superorganism composed of flagellate Streblomastix strix and complex community of Bacteroidetes bacteria on its surface.</title>
        <authorList>
            <person name="Treitli S.C."/>
            <person name="Kolisko M."/>
            <person name="Husnik F."/>
            <person name="Keeling P."/>
            <person name="Hampl V."/>
        </authorList>
    </citation>
    <scope>NUCLEOTIDE SEQUENCE</scope>
    <source>
        <strain evidence="2">STM</strain>
    </source>
</reference>
<protein>
    <submittedName>
        <fullName evidence="2">Uncharacterized protein</fullName>
    </submittedName>
</protein>
<dbReference type="EMBL" id="SNRY01000339">
    <property type="protein sequence ID" value="KAA6342229.1"/>
    <property type="molecule type" value="Genomic_DNA"/>
</dbReference>
<name>A0A5J4S7W8_9ZZZZ</name>
<feature type="transmembrane region" description="Helical" evidence="1">
    <location>
        <begin position="38"/>
        <end position="55"/>
    </location>
</feature>
<evidence type="ECO:0000256" key="1">
    <source>
        <dbReference type="SAM" id="Phobius"/>
    </source>
</evidence>
<organism evidence="2">
    <name type="scientific">termite gut metagenome</name>
    <dbReference type="NCBI Taxonomy" id="433724"/>
    <lineage>
        <taxon>unclassified sequences</taxon>
        <taxon>metagenomes</taxon>
        <taxon>organismal metagenomes</taxon>
    </lineage>
</organism>
<proteinExistence type="predicted"/>
<accession>A0A5J4S7W8</accession>
<keyword evidence="1" id="KW-0812">Transmembrane</keyword>